<comment type="similarity">
    <text evidence="1 2">Belongs to the small heat shock protein (HSP20) family.</text>
</comment>
<dbReference type="PANTHER" id="PTHR47838:SF1">
    <property type="entry name" value="21.7 KDA CLASS VI HEAT SHOCK PROTEIN"/>
    <property type="match status" value="1"/>
</dbReference>
<name>A0AA88W6T0_9ASTE</name>
<keyword evidence="5" id="KW-1185">Reference proteome</keyword>
<dbReference type="PROSITE" id="PS01031">
    <property type="entry name" value="SHSP"/>
    <property type="match status" value="1"/>
</dbReference>
<dbReference type="SUPFAM" id="SSF49764">
    <property type="entry name" value="HSP20-like chaperones"/>
    <property type="match status" value="1"/>
</dbReference>
<dbReference type="PANTHER" id="PTHR47838">
    <property type="entry name" value="21.7 KDA CLASS VI HEAT SHOCK PROTEIN"/>
    <property type="match status" value="1"/>
</dbReference>
<protein>
    <recommendedName>
        <fullName evidence="3">SHSP domain-containing protein</fullName>
    </recommendedName>
</protein>
<comment type="caution">
    <text evidence="4">The sequence shown here is derived from an EMBL/GenBank/DDBJ whole genome shotgun (WGS) entry which is preliminary data.</text>
</comment>
<reference evidence="4" key="1">
    <citation type="submission" date="2022-12" db="EMBL/GenBank/DDBJ databases">
        <title>Draft genome assemblies for two species of Escallonia (Escalloniales).</title>
        <authorList>
            <person name="Chanderbali A."/>
            <person name="Dervinis C."/>
            <person name="Anghel I."/>
            <person name="Soltis D."/>
            <person name="Soltis P."/>
            <person name="Zapata F."/>
        </authorList>
    </citation>
    <scope>NUCLEOTIDE SEQUENCE</scope>
    <source>
        <strain evidence="4">UCBG64.0493</strain>
        <tissue evidence="4">Leaf</tissue>
    </source>
</reference>
<evidence type="ECO:0000313" key="5">
    <source>
        <dbReference type="Proteomes" id="UP001188597"/>
    </source>
</evidence>
<proteinExistence type="inferred from homology"/>
<dbReference type="Proteomes" id="UP001188597">
    <property type="component" value="Unassembled WGS sequence"/>
</dbReference>
<dbReference type="Pfam" id="PF00011">
    <property type="entry name" value="HSP20"/>
    <property type="match status" value="1"/>
</dbReference>
<evidence type="ECO:0000259" key="3">
    <source>
        <dbReference type="PROSITE" id="PS01031"/>
    </source>
</evidence>
<organism evidence="4 5">
    <name type="scientific">Escallonia herrerae</name>
    <dbReference type="NCBI Taxonomy" id="1293975"/>
    <lineage>
        <taxon>Eukaryota</taxon>
        <taxon>Viridiplantae</taxon>
        <taxon>Streptophyta</taxon>
        <taxon>Embryophyta</taxon>
        <taxon>Tracheophyta</taxon>
        <taxon>Spermatophyta</taxon>
        <taxon>Magnoliopsida</taxon>
        <taxon>eudicotyledons</taxon>
        <taxon>Gunneridae</taxon>
        <taxon>Pentapetalae</taxon>
        <taxon>asterids</taxon>
        <taxon>campanulids</taxon>
        <taxon>Escalloniales</taxon>
        <taxon>Escalloniaceae</taxon>
        <taxon>Escallonia</taxon>
    </lineage>
</organism>
<feature type="domain" description="SHSP" evidence="3">
    <location>
        <begin position="77"/>
        <end position="193"/>
    </location>
</feature>
<evidence type="ECO:0000256" key="1">
    <source>
        <dbReference type="PROSITE-ProRule" id="PRU00285"/>
    </source>
</evidence>
<sequence length="198" mass="22697">MISCKQLGVGLEDPTPAIWCVPLKEDVFATFMAKGNKTVHMIFGHGSLFSPFLFGNFFDPSDAFPLWEFESDVLLSNLRSSGQSTVDWFQTDTDYVLKAELPGIQKDSLQVYVEKGKVVDISGQWRQQRESNTKDWRCSHWWEQGFVRRLELPENGDWRKMEAYLSNDIPLEIKIPKNPLDCVYPRGNQGANEDLETA</sequence>
<evidence type="ECO:0000256" key="2">
    <source>
        <dbReference type="RuleBase" id="RU003616"/>
    </source>
</evidence>
<dbReference type="InterPro" id="IPR002068">
    <property type="entry name" value="A-crystallin/Hsp20_dom"/>
</dbReference>
<dbReference type="Gene3D" id="2.60.40.790">
    <property type="match status" value="1"/>
</dbReference>
<gene>
    <name evidence="4" type="ORF">RJ639_045667</name>
</gene>
<dbReference type="AlphaFoldDB" id="A0AA88W6T0"/>
<evidence type="ECO:0000313" key="4">
    <source>
        <dbReference type="EMBL" id="KAK3021972.1"/>
    </source>
</evidence>
<dbReference type="InterPro" id="IPR008978">
    <property type="entry name" value="HSP20-like_chaperone"/>
</dbReference>
<dbReference type="EMBL" id="JAVXUP010000734">
    <property type="protein sequence ID" value="KAK3021972.1"/>
    <property type="molecule type" value="Genomic_DNA"/>
</dbReference>
<accession>A0AA88W6T0</accession>